<feature type="domain" description="GFO/IDH/MocA-like oxidoreductase" evidence="4">
    <location>
        <begin position="136"/>
        <end position="252"/>
    </location>
</feature>
<keyword evidence="6" id="KW-1185">Reference proteome</keyword>
<protein>
    <submittedName>
        <fullName evidence="5">Gfo/Idh/MocA family oxidoreductase</fullName>
    </submittedName>
</protein>
<comment type="similarity">
    <text evidence="1">Belongs to the Gfo/Idh/MocA family.</text>
</comment>
<dbReference type="EMBL" id="JBFAQK010000016">
    <property type="protein sequence ID" value="MEV4682007.1"/>
    <property type="molecule type" value="Genomic_DNA"/>
</dbReference>
<dbReference type="InterPro" id="IPR050984">
    <property type="entry name" value="Gfo/Idh/MocA_domain"/>
</dbReference>
<dbReference type="SUPFAM" id="SSF55347">
    <property type="entry name" value="Glyceraldehyde-3-phosphate dehydrogenase-like, C-terminal domain"/>
    <property type="match status" value="1"/>
</dbReference>
<dbReference type="PANTHER" id="PTHR22604">
    <property type="entry name" value="OXIDOREDUCTASES"/>
    <property type="match status" value="1"/>
</dbReference>
<dbReference type="SUPFAM" id="SSF51735">
    <property type="entry name" value="NAD(P)-binding Rossmann-fold domains"/>
    <property type="match status" value="1"/>
</dbReference>
<dbReference type="Pfam" id="PF01408">
    <property type="entry name" value="GFO_IDH_MocA"/>
    <property type="match status" value="1"/>
</dbReference>
<evidence type="ECO:0000256" key="1">
    <source>
        <dbReference type="ARBA" id="ARBA00010928"/>
    </source>
</evidence>
<proteinExistence type="inferred from homology"/>
<dbReference type="InterPro" id="IPR000683">
    <property type="entry name" value="Gfo/Idh/MocA-like_OxRdtase_N"/>
</dbReference>
<reference evidence="5 6" key="1">
    <citation type="submission" date="2024-06" db="EMBL/GenBank/DDBJ databases">
        <title>The Natural Products Discovery Center: Release of the First 8490 Sequenced Strains for Exploring Actinobacteria Biosynthetic Diversity.</title>
        <authorList>
            <person name="Kalkreuter E."/>
            <person name="Kautsar S.A."/>
            <person name="Yang D."/>
            <person name="Bader C.D."/>
            <person name="Teijaro C.N."/>
            <person name="Fluegel L."/>
            <person name="Davis C.M."/>
            <person name="Simpson J.R."/>
            <person name="Lauterbach L."/>
            <person name="Steele A.D."/>
            <person name="Gui C."/>
            <person name="Meng S."/>
            <person name="Li G."/>
            <person name="Viehrig K."/>
            <person name="Ye F."/>
            <person name="Su P."/>
            <person name="Kiefer A.F."/>
            <person name="Nichols A."/>
            <person name="Cepeda A.J."/>
            <person name="Yan W."/>
            <person name="Fan B."/>
            <person name="Jiang Y."/>
            <person name="Adhikari A."/>
            <person name="Zheng C.-J."/>
            <person name="Schuster L."/>
            <person name="Cowan T.M."/>
            <person name="Smanski M.J."/>
            <person name="Chevrette M.G."/>
            <person name="De Carvalho L.P.S."/>
            <person name="Shen B."/>
        </authorList>
    </citation>
    <scope>NUCLEOTIDE SEQUENCE [LARGE SCALE GENOMIC DNA]</scope>
    <source>
        <strain evidence="5 6">NPDC049344</strain>
    </source>
</reference>
<evidence type="ECO:0000313" key="5">
    <source>
        <dbReference type="EMBL" id="MEV4682007.1"/>
    </source>
</evidence>
<comment type="caution">
    <text evidence="5">The sequence shown here is derived from an EMBL/GenBank/DDBJ whole genome shotgun (WGS) entry which is preliminary data.</text>
</comment>
<evidence type="ECO:0000259" key="3">
    <source>
        <dbReference type="Pfam" id="PF01408"/>
    </source>
</evidence>
<dbReference type="RefSeq" id="WP_364593251.1">
    <property type="nucleotide sequence ID" value="NZ_JBFAQK010000016.1"/>
</dbReference>
<keyword evidence="2" id="KW-0560">Oxidoreductase</keyword>
<sequence>MTAPAAGVLRFGVLGCADIARRRVLPAMAAAPDIELAAVASRSPARAAETARAHGARPVTGYEELLADPDVDALYIPLPAALHAPWVEAALEAGKHVLAEKPLTTDPARTRTLLAEARRRKLVLRENVMFVHHGQHRTVATMVADGVIGELRSLHAAFTIPSPADGDIRFDAELGGGALSDVGLYPVRAAVHLLGPGLRVAGAVLSAAAGRGVETSGAALLRRADGVSAQLTFGMDGAYRSRYELWGSKGRITVDRAFTPPAGHRPRIEVEDASGARTVELAAEDQVAATLAAFTAAVRGGDAAPAGEELRDLLAQADLLAAIRRAAGGQEPAEGISGQPPAPSM</sequence>
<dbReference type="InterPro" id="IPR036291">
    <property type="entry name" value="NAD(P)-bd_dom_sf"/>
</dbReference>
<gene>
    <name evidence="5" type="ORF">AB0K36_14650</name>
</gene>
<dbReference type="Proteomes" id="UP001552521">
    <property type="component" value="Unassembled WGS sequence"/>
</dbReference>
<evidence type="ECO:0000313" key="6">
    <source>
        <dbReference type="Proteomes" id="UP001552521"/>
    </source>
</evidence>
<dbReference type="Pfam" id="PF22725">
    <property type="entry name" value="GFO_IDH_MocA_C3"/>
    <property type="match status" value="1"/>
</dbReference>
<dbReference type="PANTHER" id="PTHR22604:SF105">
    <property type="entry name" value="TRANS-1,2-DIHYDROBENZENE-1,2-DIOL DEHYDROGENASE"/>
    <property type="match status" value="1"/>
</dbReference>
<evidence type="ECO:0000256" key="2">
    <source>
        <dbReference type="ARBA" id="ARBA00023002"/>
    </source>
</evidence>
<dbReference type="Gene3D" id="3.40.50.720">
    <property type="entry name" value="NAD(P)-binding Rossmann-like Domain"/>
    <property type="match status" value="1"/>
</dbReference>
<feature type="domain" description="Gfo/Idh/MocA-like oxidoreductase N-terminal" evidence="3">
    <location>
        <begin position="9"/>
        <end position="125"/>
    </location>
</feature>
<dbReference type="InterPro" id="IPR055170">
    <property type="entry name" value="GFO_IDH_MocA-like_dom"/>
</dbReference>
<accession>A0ABV3HTV4</accession>
<dbReference type="Gene3D" id="3.30.360.10">
    <property type="entry name" value="Dihydrodipicolinate Reductase, domain 2"/>
    <property type="match status" value="1"/>
</dbReference>
<evidence type="ECO:0000259" key="4">
    <source>
        <dbReference type="Pfam" id="PF22725"/>
    </source>
</evidence>
<name>A0ABV3HTV4_9ACTN</name>
<organism evidence="5 6">
    <name type="scientific">Streptomyces kurssanovii</name>
    <dbReference type="NCBI Taxonomy" id="67312"/>
    <lineage>
        <taxon>Bacteria</taxon>
        <taxon>Bacillati</taxon>
        <taxon>Actinomycetota</taxon>
        <taxon>Actinomycetes</taxon>
        <taxon>Kitasatosporales</taxon>
        <taxon>Streptomycetaceae</taxon>
        <taxon>Streptomyces</taxon>
    </lineage>
</organism>